<evidence type="ECO:0000313" key="1">
    <source>
        <dbReference type="EMBL" id="MBO1916445.1"/>
    </source>
</evidence>
<dbReference type="EMBL" id="JAGETQ010000108">
    <property type="protein sequence ID" value="MBO1916445.1"/>
    <property type="molecule type" value="Genomic_DNA"/>
</dbReference>
<name>A0A939NCR9_PRORE</name>
<evidence type="ECO:0000313" key="2">
    <source>
        <dbReference type="Proteomes" id="UP000664477"/>
    </source>
</evidence>
<proteinExistence type="predicted"/>
<gene>
    <name evidence="1" type="ORF">J4727_15555</name>
</gene>
<comment type="caution">
    <text evidence="1">The sequence shown here is derived from an EMBL/GenBank/DDBJ whole genome shotgun (WGS) entry which is preliminary data.</text>
</comment>
<dbReference type="AlphaFoldDB" id="A0A939NCR9"/>
<sequence length="82" mass="8828">MAINGIIDTQRINVIAGSNPSGWGCDGYGRCEQNPLLGLMFRRLAVCMPIKSLIATETGVGVSNLGDIGTYMAQFLLIPQER</sequence>
<accession>A0A939NCR9</accession>
<organism evidence="1 2">
    <name type="scientific">Providencia rettgeri</name>
    <dbReference type="NCBI Taxonomy" id="587"/>
    <lineage>
        <taxon>Bacteria</taxon>
        <taxon>Pseudomonadati</taxon>
        <taxon>Pseudomonadota</taxon>
        <taxon>Gammaproteobacteria</taxon>
        <taxon>Enterobacterales</taxon>
        <taxon>Morganellaceae</taxon>
        <taxon>Providencia</taxon>
    </lineage>
</organism>
<reference evidence="1" key="1">
    <citation type="submission" date="2021-03" db="EMBL/GenBank/DDBJ databases">
        <title>Molecular epidemiology and mechanisms of colistin and carbapenem resistance in Enterobacteriaceae from clinical isolates, the environment and porcine samples in Pretoria, South Africa.</title>
        <authorList>
            <person name="Bogoshi D."/>
            <person name="Mbelle N.M."/>
            <person name="Naidoo V."/>
            <person name="Osei Sekyere J."/>
        </authorList>
    </citation>
    <scope>NUCLEOTIDE SEQUENCE</scope>
    <source>
        <strain evidence="1">C052</strain>
    </source>
</reference>
<dbReference type="Proteomes" id="UP000664477">
    <property type="component" value="Unassembled WGS sequence"/>
</dbReference>
<protein>
    <submittedName>
        <fullName evidence="1">Uncharacterized protein</fullName>
    </submittedName>
</protein>